<comment type="caution">
    <text evidence="1">The sequence shown here is derived from an EMBL/GenBank/DDBJ whole genome shotgun (WGS) entry which is preliminary data.</text>
</comment>
<dbReference type="AlphaFoldDB" id="A0AAE0YPT6"/>
<reference evidence="1" key="1">
    <citation type="journal article" date="2023" name="G3 (Bethesda)">
        <title>A reference genome for the long-term kleptoplast-retaining sea slug Elysia crispata morphotype clarki.</title>
        <authorList>
            <person name="Eastman K.E."/>
            <person name="Pendleton A.L."/>
            <person name="Shaikh M.A."/>
            <person name="Suttiyut T."/>
            <person name="Ogas R."/>
            <person name="Tomko P."/>
            <person name="Gavelis G."/>
            <person name="Widhalm J.R."/>
            <person name="Wisecaver J.H."/>
        </authorList>
    </citation>
    <scope>NUCLEOTIDE SEQUENCE</scope>
    <source>
        <strain evidence="1">ECLA1</strain>
    </source>
</reference>
<dbReference type="Proteomes" id="UP001283361">
    <property type="component" value="Unassembled WGS sequence"/>
</dbReference>
<organism evidence="1 2">
    <name type="scientific">Elysia crispata</name>
    <name type="common">lettuce slug</name>
    <dbReference type="NCBI Taxonomy" id="231223"/>
    <lineage>
        <taxon>Eukaryota</taxon>
        <taxon>Metazoa</taxon>
        <taxon>Spiralia</taxon>
        <taxon>Lophotrochozoa</taxon>
        <taxon>Mollusca</taxon>
        <taxon>Gastropoda</taxon>
        <taxon>Heterobranchia</taxon>
        <taxon>Euthyneura</taxon>
        <taxon>Panpulmonata</taxon>
        <taxon>Sacoglossa</taxon>
        <taxon>Placobranchoidea</taxon>
        <taxon>Plakobranchidae</taxon>
        <taxon>Elysia</taxon>
    </lineage>
</organism>
<keyword evidence="2" id="KW-1185">Reference proteome</keyword>
<accession>A0AAE0YPT6</accession>
<protein>
    <submittedName>
        <fullName evidence="1">Uncharacterized protein</fullName>
    </submittedName>
</protein>
<evidence type="ECO:0000313" key="1">
    <source>
        <dbReference type="EMBL" id="KAK3753908.1"/>
    </source>
</evidence>
<name>A0AAE0YPT6_9GAST</name>
<proteinExistence type="predicted"/>
<evidence type="ECO:0000313" key="2">
    <source>
        <dbReference type="Proteomes" id="UP001283361"/>
    </source>
</evidence>
<dbReference type="EMBL" id="JAWDGP010005687">
    <property type="protein sequence ID" value="KAK3753908.1"/>
    <property type="molecule type" value="Genomic_DNA"/>
</dbReference>
<gene>
    <name evidence="1" type="ORF">RRG08_006292</name>
</gene>
<sequence length="96" mass="10442">MEVEAGRVMWGLSLERNFSVHDNHQRWGQQDPQQDSEECTNHLATRLGTGLRNLVSPESKKGNGLGGGEPGALTQQKIALLQGHYKKAVASKCAST</sequence>